<keyword evidence="1" id="KW-0813">Transport</keyword>
<name>A0AAW7ZF81_9FIRM</name>
<dbReference type="InterPro" id="IPR003593">
    <property type="entry name" value="AAA+_ATPase"/>
</dbReference>
<organism evidence="5 6">
    <name type="scientific">Desulforamulus aquiferis</name>
    <dbReference type="NCBI Taxonomy" id="1397668"/>
    <lineage>
        <taxon>Bacteria</taxon>
        <taxon>Bacillati</taxon>
        <taxon>Bacillota</taxon>
        <taxon>Clostridia</taxon>
        <taxon>Eubacteriales</taxon>
        <taxon>Peptococcaceae</taxon>
        <taxon>Desulforamulus</taxon>
    </lineage>
</organism>
<dbReference type="Proteomes" id="UP001172911">
    <property type="component" value="Unassembled WGS sequence"/>
</dbReference>
<dbReference type="PROSITE" id="PS50893">
    <property type="entry name" value="ABC_TRANSPORTER_2"/>
    <property type="match status" value="1"/>
</dbReference>
<dbReference type="EMBL" id="JARPTC010000015">
    <property type="protein sequence ID" value="MDO7787686.1"/>
    <property type="molecule type" value="Genomic_DNA"/>
</dbReference>
<dbReference type="Gene3D" id="3.40.50.300">
    <property type="entry name" value="P-loop containing nucleotide triphosphate hydrolases"/>
    <property type="match status" value="1"/>
</dbReference>
<dbReference type="InterPro" id="IPR017871">
    <property type="entry name" value="ABC_transporter-like_CS"/>
</dbReference>
<keyword evidence="6" id="KW-1185">Reference proteome</keyword>
<evidence type="ECO:0000256" key="3">
    <source>
        <dbReference type="ARBA" id="ARBA00022840"/>
    </source>
</evidence>
<keyword evidence="2" id="KW-0547">Nucleotide-binding</keyword>
<reference evidence="5" key="1">
    <citation type="journal article" date="2023" name="J. Hazard. Mater.">
        <title>Anaerobic biodegradation of pyrene and benzo[a]pyrene by a new sulfate-reducing Desulforamulus aquiferis strain DSA.</title>
        <authorList>
            <person name="Zhang Z."/>
            <person name="Sun J."/>
            <person name="Gong X."/>
            <person name="Wang C."/>
            <person name="Wang H."/>
        </authorList>
    </citation>
    <scope>NUCLEOTIDE SEQUENCE</scope>
    <source>
        <strain evidence="5">DSA</strain>
    </source>
</reference>
<evidence type="ECO:0000313" key="6">
    <source>
        <dbReference type="Proteomes" id="UP001172911"/>
    </source>
</evidence>
<evidence type="ECO:0000259" key="4">
    <source>
        <dbReference type="PROSITE" id="PS50893"/>
    </source>
</evidence>
<accession>A0AAW7ZF81</accession>
<dbReference type="InterPro" id="IPR027417">
    <property type="entry name" value="P-loop_NTPase"/>
</dbReference>
<dbReference type="SUPFAM" id="SSF52540">
    <property type="entry name" value="P-loop containing nucleoside triphosphate hydrolases"/>
    <property type="match status" value="1"/>
</dbReference>
<dbReference type="PANTHER" id="PTHR42788:SF13">
    <property type="entry name" value="ALIPHATIC SULFONATES IMPORT ATP-BINDING PROTEIN SSUB"/>
    <property type="match status" value="1"/>
</dbReference>
<dbReference type="PANTHER" id="PTHR42788">
    <property type="entry name" value="TAURINE IMPORT ATP-BINDING PROTEIN-RELATED"/>
    <property type="match status" value="1"/>
</dbReference>
<keyword evidence="3 5" id="KW-0067">ATP-binding</keyword>
<reference evidence="5" key="2">
    <citation type="submission" date="2023-03" db="EMBL/GenBank/DDBJ databases">
        <authorList>
            <person name="Zhang Z."/>
        </authorList>
    </citation>
    <scope>NUCLEOTIDE SEQUENCE</scope>
    <source>
        <strain evidence="5">DSA</strain>
    </source>
</reference>
<sequence>MIKLEGIKKRLGGMQVLEDLSFTVQPGEIVCLLGPSGCGKTTTLRMLAGLDEPDEGHIQGLDDIKISYAFQESRLLPWKSVEDNLHFVLKSQIELPERQALIERYLDLMGLGAYKKFYPEALSGGMKQRLSLCRAFAFPHQLLLMDEPFKSLDAPLRLSLVREVARMWEFSGSSIIFVTHDVAEALLLGHKLLVYSKRPTLVKAEFGIDIPHKDRELGDERLAHIYGQLMTALQKEY</sequence>
<dbReference type="RefSeq" id="WP_304542926.1">
    <property type="nucleotide sequence ID" value="NZ_JARPTC010000015.1"/>
</dbReference>
<comment type="caution">
    <text evidence="5">The sequence shown here is derived from an EMBL/GenBank/DDBJ whole genome shotgun (WGS) entry which is preliminary data.</text>
</comment>
<dbReference type="SMART" id="SM00382">
    <property type="entry name" value="AAA"/>
    <property type="match status" value="1"/>
</dbReference>
<feature type="domain" description="ABC transporter" evidence="4">
    <location>
        <begin position="2"/>
        <end position="222"/>
    </location>
</feature>
<proteinExistence type="predicted"/>
<dbReference type="InterPro" id="IPR003439">
    <property type="entry name" value="ABC_transporter-like_ATP-bd"/>
</dbReference>
<dbReference type="GO" id="GO:0005524">
    <property type="term" value="F:ATP binding"/>
    <property type="evidence" value="ECO:0007669"/>
    <property type="project" value="UniProtKB-KW"/>
</dbReference>
<dbReference type="InterPro" id="IPR050166">
    <property type="entry name" value="ABC_transporter_ATP-bind"/>
</dbReference>
<protein>
    <submittedName>
        <fullName evidence="5">ABC transporter ATP-binding protein</fullName>
    </submittedName>
</protein>
<dbReference type="Pfam" id="PF00005">
    <property type="entry name" value="ABC_tran"/>
    <property type="match status" value="1"/>
</dbReference>
<evidence type="ECO:0000256" key="2">
    <source>
        <dbReference type="ARBA" id="ARBA00022741"/>
    </source>
</evidence>
<evidence type="ECO:0000313" key="5">
    <source>
        <dbReference type="EMBL" id="MDO7787686.1"/>
    </source>
</evidence>
<dbReference type="GO" id="GO:0016887">
    <property type="term" value="F:ATP hydrolysis activity"/>
    <property type="evidence" value="ECO:0007669"/>
    <property type="project" value="InterPro"/>
</dbReference>
<dbReference type="AlphaFoldDB" id="A0AAW7ZF81"/>
<dbReference type="PROSITE" id="PS00211">
    <property type="entry name" value="ABC_TRANSPORTER_1"/>
    <property type="match status" value="1"/>
</dbReference>
<gene>
    <name evidence="5" type="ORF">P6N53_10700</name>
</gene>
<evidence type="ECO:0000256" key="1">
    <source>
        <dbReference type="ARBA" id="ARBA00022448"/>
    </source>
</evidence>